<protein>
    <recommendedName>
        <fullName evidence="4">Pentatricopeptide repeat-containing protein</fullName>
    </recommendedName>
</protein>
<dbReference type="InterPro" id="IPR011990">
    <property type="entry name" value="TPR-like_helical_dom_sf"/>
</dbReference>
<dbReference type="PANTHER" id="PTHR47926">
    <property type="entry name" value="PENTATRICOPEPTIDE REPEAT-CONTAINING PROTEIN"/>
    <property type="match status" value="1"/>
</dbReference>
<dbReference type="GO" id="GO:0009451">
    <property type="term" value="P:RNA modification"/>
    <property type="evidence" value="ECO:0007669"/>
    <property type="project" value="InterPro"/>
</dbReference>
<evidence type="ECO:0008006" key="4">
    <source>
        <dbReference type="Google" id="ProtNLM"/>
    </source>
</evidence>
<dbReference type="InterPro" id="IPR002885">
    <property type="entry name" value="PPR_rpt"/>
</dbReference>
<dbReference type="Pfam" id="PF13041">
    <property type="entry name" value="PPR_2"/>
    <property type="match status" value="1"/>
</dbReference>
<keyword evidence="3" id="KW-1185">Reference proteome</keyword>
<name>A0A9D4Z5G0_ADICA</name>
<dbReference type="AlphaFoldDB" id="A0A9D4Z5G0"/>
<accession>A0A9D4Z5G0</accession>
<comment type="caution">
    <text evidence="2">The sequence shown here is derived from an EMBL/GenBank/DDBJ whole genome shotgun (WGS) entry which is preliminary data.</text>
</comment>
<keyword evidence="1" id="KW-0677">Repeat</keyword>
<reference evidence="2" key="1">
    <citation type="submission" date="2021-01" db="EMBL/GenBank/DDBJ databases">
        <title>Adiantum capillus-veneris genome.</title>
        <authorList>
            <person name="Fang Y."/>
            <person name="Liao Q."/>
        </authorList>
    </citation>
    <scope>NUCLEOTIDE SEQUENCE</scope>
    <source>
        <strain evidence="2">H3</strain>
        <tissue evidence="2">Leaf</tissue>
    </source>
</reference>
<sequence length="125" mass="13958">MFQVAIFSYLIARKDESHFLSELTFMALFIACTLTKDLEIGLQIHADTIKRGYVEHGHAEKALHCFEQMQMLGVTPNAVTFVCTIKACCCMGAIDKGKEIHAEVARHGFGQNLFVGNTLIDMYAK</sequence>
<dbReference type="InterPro" id="IPR046960">
    <property type="entry name" value="PPR_At4g14850-like_plant"/>
</dbReference>
<dbReference type="EMBL" id="JABFUD020000022">
    <property type="protein sequence ID" value="KAI5062019.1"/>
    <property type="molecule type" value="Genomic_DNA"/>
</dbReference>
<dbReference type="NCBIfam" id="TIGR00756">
    <property type="entry name" value="PPR"/>
    <property type="match status" value="1"/>
</dbReference>
<evidence type="ECO:0000313" key="3">
    <source>
        <dbReference type="Proteomes" id="UP000886520"/>
    </source>
</evidence>
<dbReference type="Gene3D" id="1.25.40.10">
    <property type="entry name" value="Tetratricopeptide repeat domain"/>
    <property type="match status" value="1"/>
</dbReference>
<gene>
    <name evidence="2" type="ORF">GOP47_0022558</name>
</gene>
<dbReference type="OrthoDB" id="185373at2759"/>
<organism evidence="2 3">
    <name type="scientific">Adiantum capillus-veneris</name>
    <name type="common">Maidenhair fern</name>
    <dbReference type="NCBI Taxonomy" id="13818"/>
    <lineage>
        <taxon>Eukaryota</taxon>
        <taxon>Viridiplantae</taxon>
        <taxon>Streptophyta</taxon>
        <taxon>Embryophyta</taxon>
        <taxon>Tracheophyta</taxon>
        <taxon>Polypodiopsida</taxon>
        <taxon>Polypodiidae</taxon>
        <taxon>Polypodiales</taxon>
        <taxon>Pteridineae</taxon>
        <taxon>Pteridaceae</taxon>
        <taxon>Vittarioideae</taxon>
        <taxon>Adiantum</taxon>
    </lineage>
</organism>
<evidence type="ECO:0000313" key="2">
    <source>
        <dbReference type="EMBL" id="KAI5062019.1"/>
    </source>
</evidence>
<proteinExistence type="predicted"/>
<evidence type="ECO:0000256" key="1">
    <source>
        <dbReference type="ARBA" id="ARBA00022737"/>
    </source>
</evidence>
<dbReference type="GO" id="GO:0003723">
    <property type="term" value="F:RNA binding"/>
    <property type="evidence" value="ECO:0007669"/>
    <property type="project" value="InterPro"/>
</dbReference>
<dbReference type="Proteomes" id="UP000886520">
    <property type="component" value="Chromosome 22"/>
</dbReference>